<evidence type="ECO:0000259" key="1">
    <source>
        <dbReference type="Pfam" id="PF20209"/>
    </source>
</evidence>
<organism evidence="2 3">
    <name type="scientific">Coprinellus micaceus</name>
    <name type="common">Glistening ink-cap mushroom</name>
    <name type="synonym">Coprinus micaceus</name>
    <dbReference type="NCBI Taxonomy" id="71717"/>
    <lineage>
        <taxon>Eukaryota</taxon>
        <taxon>Fungi</taxon>
        <taxon>Dikarya</taxon>
        <taxon>Basidiomycota</taxon>
        <taxon>Agaricomycotina</taxon>
        <taxon>Agaricomycetes</taxon>
        <taxon>Agaricomycetidae</taxon>
        <taxon>Agaricales</taxon>
        <taxon>Agaricineae</taxon>
        <taxon>Psathyrellaceae</taxon>
        <taxon>Coprinellus</taxon>
    </lineage>
</organism>
<dbReference type="Pfam" id="PF20209">
    <property type="entry name" value="DUF6570"/>
    <property type="match status" value="1"/>
</dbReference>
<evidence type="ECO:0000313" key="3">
    <source>
        <dbReference type="Proteomes" id="UP000298030"/>
    </source>
</evidence>
<reference evidence="2 3" key="1">
    <citation type="journal article" date="2019" name="Nat. Ecol. Evol.">
        <title>Megaphylogeny resolves global patterns of mushroom evolution.</title>
        <authorList>
            <person name="Varga T."/>
            <person name="Krizsan K."/>
            <person name="Foldi C."/>
            <person name="Dima B."/>
            <person name="Sanchez-Garcia M."/>
            <person name="Sanchez-Ramirez S."/>
            <person name="Szollosi G.J."/>
            <person name="Szarkandi J.G."/>
            <person name="Papp V."/>
            <person name="Albert L."/>
            <person name="Andreopoulos W."/>
            <person name="Angelini C."/>
            <person name="Antonin V."/>
            <person name="Barry K.W."/>
            <person name="Bougher N.L."/>
            <person name="Buchanan P."/>
            <person name="Buyck B."/>
            <person name="Bense V."/>
            <person name="Catcheside P."/>
            <person name="Chovatia M."/>
            <person name="Cooper J."/>
            <person name="Damon W."/>
            <person name="Desjardin D."/>
            <person name="Finy P."/>
            <person name="Geml J."/>
            <person name="Haridas S."/>
            <person name="Hughes K."/>
            <person name="Justo A."/>
            <person name="Karasinski D."/>
            <person name="Kautmanova I."/>
            <person name="Kiss B."/>
            <person name="Kocsube S."/>
            <person name="Kotiranta H."/>
            <person name="LaButti K.M."/>
            <person name="Lechner B.E."/>
            <person name="Liimatainen K."/>
            <person name="Lipzen A."/>
            <person name="Lukacs Z."/>
            <person name="Mihaltcheva S."/>
            <person name="Morgado L.N."/>
            <person name="Niskanen T."/>
            <person name="Noordeloos M.E."/>
            <person name="Ohm R.A."/>
            <person name="Ortiz-Santana B."/>
            <person name="Ovrebo C."/>
            <person name="Racz N."/>
            <person name="Riley R."/>
            <person name="Savchenko A."/>
            <person name="Shiryaev A."/>
            <person name="Soop K."/>
            <person name="Spirin V."/>
            <person name="Szebenyi C."/>
            <person name="Tomsovsky M."/>
            <person name="Tulloss R.E."/>
            <person name="Uehling J."/>
            <person name="Grigoriev I.V."/>
            <person name="Vagvolgyi C."/>
            <person name="Papp T."/>
            <person name="Martin F.M."/>
            <person name="Miettinen O."/>
            <person name="Hibbett D.S."/>
            <person name="Nagy L.G."/>
        </authorList>
    </citation>
    <scope>NUCLEOTIDE SEQUENCE [LARGE SCALE GENOMIC DNA]</scope>
    <source>
        <strain evidence="2 3">FP101781</strain>
    </source>
</reference>
<proteinExistence type="predicted"/>
<feature type="non-terminal residue" evidence="2">
    <location>
        <position position="270"/>
    </location>
</feature>
<dbReference type="Proteomes" id="UP000298030">
    <property type="component" value="Unassembled WGS sequence"/>
</dbReference>
<protein>
    <recommendedName>
        <fullName evidence="1">DUF6570 domain-containing protein</fullName>
    </recommendedName>
</protein>
<comment type="caution">
    <text evidence="2">The sequence shown here is derived from an EMBL/GenBank/DDBJ whole genome shotgun (WGS) entry which is preliminary data.</text>
</comment>
<keyword evidence="3" id="KW-1185">Reference proteome</keyword>
<accession>A0A4Y7TAS6</accession>
<dbReference type="AlphaFoldDB" id="A0A4Y7TAS6"/>
<dbReference type="STRING" id="71717.A0A4Y7TAS6"/>
<gene>
    <name evidence="2" type="ORF">FA13DRAFT_1629431</name>
</gene>
<dbReference type="OrthoDB" id="3235800at2759"/>
<dbReference type="EMBL" id="QPFP01000019">
    <property type="protein sequence ID" value="TEB31230.1"/>
    <property type="molecule type" value="Genomic_DNA"/>
</dbReference>
<evidence type="ECO:0000313" key="2">
    <source>
        <dbReference type="EMBL" id="TEB31230.1"/>
    </source>
</evidence>
<feature type="domain" description="DUF6570" evidence="1">
    <location>
        <begin position="1"/>
        <end position="142"/>
    </location>
</feature>
<sequence>MPRLALANALYVGPVPDELKDLTVIEESLIARAKAKCLIVQLQADPRFPTKSPANQRALKGNIVIFPQHPEPLPYLLPPSIDEILEYVCVVFVGSQMPDEEWFQQHGAPLLVNATRVRKALEWLKAHNKLYENVRLNEDTLNAIPLHGMLPYHIEHISPTQQQDAMTSGYVPDDHPPPDDANAPVPFPSLVVANLGKNVKSSELRSAAIRHIKENRGAFIAVPHDPFFVNEFSNPHLFPSLYPTLFPYGVGGIEDAGRFQRVSFENHVKH</sequence>
<dbReference type="InterPro" id="IPR046700">
    <property type="entry name" value="DUF6570"/>
</dbReference>
<name>A0A4Y7TAS6_COPMI</name>